<dbReference type="EMBL" id="JASCZI010091285">
    <property type="protein sequence ID" value="MED6149786.1"/>
    <property type="molecule type" value="Genomic_DNA"/>
</dbReference>
<accession>A0ABU6TNR0</accession>
<sequence length="83" mass="8906">MVLVAGLHGAITSVGQQNRRRCRRNPPPVSFITSYLVLVIVAAGLIARMVAAVSLVGYRQTVLLSLSLFSLSCRLSGRDCMSS</sequence>
<protein>
    <submittedName>
        <fullName evidence="2">Uncharacterized protein</fullName>
    </submittedName>
</protein>
<gene>
    <name evidence="2" type="ORF">PIB30_065916</name>
</gene>
<reference evidence="2 3" key="1">
    <citation type="journal article" date="2023" name="Plants (Basel)">
        <title>Bridging the Gap: Combining Genomics and Transcriptomics Approaches to Understand Stylosanthes scabra, an Orphan Legume from the Brazilian Caatinga.</title>
        <authorList>
            <person name="Ferreira-Neto J.R.C."/>
            <person name="da Silva M.D."/>
            <person name="Binneck E."/>
            <person name="de Melo N.F."/>
            <person name="da Silva R.H."/>
            <person name="de Melo A.L.T.M."/>
            <person name="Pandolfi V."/>
            <person name="Bustamante F.O."/>
            <person name="Brasileiro-Vidal A.C."/>
            <person name="Benko-Iseppon A.M."/>
        </authorList>
    </citation>
    <scope>NUCLEOTIDE SEQUENCE [LARGE SCALE GENOMIC DNA]</scope>
    <source>
        <tissue evidence="2">Leaves</tissue>
    </source>
</reference>
<keyword evidence="3" id="KW-1185">Reference proteome</keyword>
<name>A0ABU6TNR0_9FABA</name>
<comment type="caution">
    <text evidence="2">The sequence shown here is derived from an EMBL/GenBank/DDBJ whole genome shotgun (WGS) entry which is preliminary data.</text>
</comment>
<proteinExistence type="predicted"/>
<evidence type="ECO:0000313" key="3">
    <source>
        <dbReference type="Proteomes" id="UP001341840"/>
    </source>
</evidence>
<evidence type="ECO:0000256" key="1">
    <source>
        <dbReference type="SAM" id="Phobius"/>
    </source>
</evidence>
<keyword evidence="1" id="KW-0812">Transmembrane</keyword>
<dbReference type="Proteomes" id="UP001341840">
    <property type="component" value="Unassembled WGS sequence"/>
</dbReference>
<feature type="transmembrane region" description="Helical" evidence="1">
    <location>
        <begin position="29"/>
        <end position="51"/>
    </location>
</feature>
<organism evidence="2 3">
    <name type="scientific">Stylosanthes scabra</name>
    <dbReference type="NCBI Taxonomy" id="79078"/>
    <lineage>
        <taxon>Eukaryota</taxon>
        <taxon>Viridiplantae</taxon>
        <taxon>Streptophyta</taxon>
        <taxon>Embryophyta</taxon>
        <taxon>Tracheophyta</taxon>
        <taxon>Spermatophyta</taxon>
        <taxon>Magnoliopsida</taxon>
        <taxon>eudicotyledons</taxon>
        <taxon>Gunneridae</taxon>
        <taxon>Pentapetalae</taxon>
        <taxon>rosids</taxon>
        <taxon>fabids</taxon>
        <taxon>Fabales</taxon>
        <taxon>Fabaceae</taxon>
        <taxon>Papilionoideae</taxon>
        <taxon>50 kb inversion clade</taxon>
        <taxon>dalbergioids sensu lato</taxon>
        <taxon>Dalbergieae</taxon>
        <taxon>Pterocarpus clade</taxon>
        <taxon>Stylosanthes</taxon>
    </lineage>
</organism>
<keyword evidence="1" id="KW-1133">Transmembrane helix</keyword>
<keyword evidence="1" id="KW-0472">Membrane</keyword>
<evidence type="ECO:0000313" key="2">
    <source>
        <dbReference type="EMBL" id="MED6149786.1"/>
    </source>
</evidence>